<keyword evidence="3" id="KW-1185">Reference proteome</keyword>
<organism evidence="2 3">
    <name type="scientific">Liquorilactobacillus hordei DSM 19519</name>
    <dbReference type="NCBI Taxonomy" id="1423759"/>
    <lineage>
        <taxon>Bacteria</taxon>
        <taxon>Bacillati</taxon>
        <taxon>Bacillota</taxon>
        <taxon>Bacilli</taxon>
        <taxon>Lactobacillales</taxon>
        <taxon>Lactobacillaceae</taxon>
        <taxon>Liquorilactobacillus</taxon>
    </lineage>
</organism>
<name>A0A0R1MQJ0_9LACO</name>
<evidence type="ECO:0000256" key="1">
    <source>
        <dbReference type="SAM" id="MobiDB-lite"/>
    </source>
</evidence>
<protein>
    <submittedName>
        <fullName evidence="2">Uncharacterized protein</fullName>
    </submittedName>
</protein>
<feature type="region of interest" description="Disordered" evidence="1">
    <location>
        <begin position="1"/>
        <end position="21"/>
    </location>
</feature>
<reference evidence="2 3" key="1">
    <citation type="journal article" date="2015" name="Genome Announc.">
        <title>Expanding the biotechnology potential of lactobacilli through comparative genomics of 213 strains and associated genera.</title>
        <authorList>
            <person name="Sun Z."/>
            <person name="Harris H.M."/>
            <person name="McCann A."/>
            <person name="Guo C."/>
            <person name="Argimon S."/>
            <person name="Zhang W."/>
            <person name="Yang X."/>
            <person name="Jeffery I.B."/>
            <person name="Cooney J.C."/>
            <person name="Kagawa T.F."/>
            <person name="Liu W."/>
            <person name="Song Y."/>
            <person name="Salvetti E."/>
            <person name="Wrobel A."/>
            <person name="Rasinkangas P."/>
            <person name="Parkhill J."/>
            <person name="Rea M.C."/>
            <person name="O'Sullivan O."/>
            <person name="Ritari J."/>
            <person name="Douillard F.P."/>
            <person name="Paul Ross R."/>
            <person name="Yang R."/>
            <person name="Briner A.E."/>
            <person name="Felis G.E."/>
            <person name="de Vos W.M."/>
            <person name="Barrangou R."/>
            <person name="Klaenhammer T.R."/>
            <person name="Caufield P.W."/>
            <person name="Cui Y."/>
            <person name="Zhang H."/>
            <person name="O'Toole P.W."/>
        </authorList>
    </citation>
    <scope>NUCLEOTIDE SEQUENCE [LARGE SCALE GENOMIC DNA]</scope>
    <source>
        <strain evidence="2 3">DSM 19519</strain>
    </source>
</reference>
<dbReference type="PATRIC" id="fig|1423759.3.peg.1138"/>
<sequence>MKTRDNDLNGHNLAPAETQEQKRCKYCHIQEDNDYDNFESYVAGFDSEDAGSIFPDLSSVVLPKKGILVSLYFPAFDVPDFISISINNCPKCGRKMEVSE</sequence>
<dbReference type="OrthoDB" id="2190065at2"/>
<dbReference type="AlphaFoldDB" id="A0A0R1MQJ0"/>
<proteinExistence type="predicted"/>
<evidence type="ECO:0000313" key="2">
    <source>
        <dbReference type="EMBL" id="KRL08004.1"/>
    </source>
</evidence>
<accession>A0A0R1MQJ0</accession>
<dbReference type="Proteomes" id="UP000051448">
    <property type="component" value="Unassembled WGS sequence"/>
</dbReference>
<gene>
    <name evidence="2" type="ORF">FC92_GL001076</name>
</gene>
<dbReference type="EMBL" id="AZDX01000003">
    <property type="protein sequence ID" value="KRL08004.1"/>
    <property type="molecule type" value="Genomic_DNA"/>
</dbReference>
<comment type="caution">
    <text evidence="2">The sequence shown here is derived from an EMBL/GenBank/DDBJ whole genome shotgun (WGS) entry which is preliminary data.</text>
</comment>
<dbReference type="STRING" id="1423759.FC92_GL001076"/>
<dbReference type="RefSeq" id="WP_057868790.1">
    <property type="nucleotide sequence ID" value="NZ_AZDX01000003.1"/>
</dbReference>
<dbReference type="GeneID" id="98309526"/>
<evidence type="ECO:0000313" key="3">
    <source>
        <dbReference type="Proteomes" id="UP000051448"/>
    </source>
</evidence>